<evidence type="ECO:0000313" key="3">
    <source>
        <dbReference type="Proteomes" id="UP000031666"/>
    </source>
</evidence>
<dbReference type="EMBL" id="BBSC01000003">
    <property type="protein sequence ID" value="GAM74580.1"/>
    <property type="molecule type" value="Genomic_DNA"/>
</dbReference>
<dbReference type="PROSITE" id="PS51257">
    <property type="entry name" value="PROKAR_LIPOPROTEIN"/>
    <property type="match status" value="1"/>
</dbReference>
<reference evidence="2 3" key="2">
    <citation type="submission" date="2015-01" db="EMBL/GenBank/DDBJ databases">
        <authorList>
            <consortium name="NBRP consortium"/>
            <person name="Sawabe T."/>
            <person name="Meirelles P."/>
            <person name="Feng G."/>
            <person name="Sayaka M."/>
            <person name="Hattori M."/>
            <person name="Ohkuma M."/>
        </authorList>
    </citation>
    <scope>NUCLEOTIDE SEQUENCE [LARGE SCALE GENOMIC DNA]</scope>
    <source>
        <strain evidence="3">JCM 19241</strain>
    </source>
</reference>
<dbReference type="AlphaFoldDB" id="A0A0B8Q4P2"/>
<evidence type="ECO:0000259" key="1">
    <source>
        <dbReference type="Pfam" id="PF07143"/>
    </source>
</evidence>
<protein>
    <submittedName>
        <fullName evidence="2">AttH component of attEFGH ABC transport system</fullName>
    </submittedName>
</protein>
<dbReference type="Pfam" id="PF17186">
    <property type="entry name" value="Lipocalin_9"/>
    <property type="match status" value="1"/>
</dbReference>
<dbReference type="InterPro" id="IPR010791">
    <property type="entry name" value="AttH_dom"/>
</dbReference>
<sequence>MRNLVVTILLLALLGCEKKTESNMGRWLGESESSYTQVVPSVDIEFPQDHKAHSSFRHEWWYLTANLTDQDGEPLGMQWTQFRVAIDPETQTPAQSWHSQQLYMAHSAVTTSKIHYADEKWSRAHPKLAGVETSPFRVFLDDWQWKSQTSDMFPATLEAQSETFGYSLKLESSAPYQKQGKDGYSEKSADGAVASYYYSQPFIEVSGEVTIDGKIHSVAGKGWIDREWSSQFLLDSQQGWDWFALRLDEDLSLVLFQLRDSQTGKASYSHGRIMQRDGLGIPLDPDQITLSPIQYTDIEGSSYPTAWQISVPKYDINLEVSAINPSAKMPLTVPYWEGPVSISGSHQGEGYMELTGY</sequence>
<proteinExistence type="predicted"/>
<dbReference type="Proteomes" id="UP000031666">
    <property type="component" value="Unassembled WGS sequence"/>
</dbReference>
<accession>A0A0B8Q4P2</accession>
<organism evidence="2 3">
    <name type="scientific">Vibrio ishigakensis</name>
    <dbReference type="NCBI Taxonomy" id="1481914"/>
    <lineage>
        <taxon>Bacteria</taxon>
        <taxon>Pseudomonadati</taxon>
        <taxon>Pseudomonadota</taxon>
        <taxon>Gammaproteobacteria</taxon>
        <taxon>Vibrionales</taxon>
        <taxon>Vibrionaceae</taxon>
        <taxon>Vibrio</taxon>
    </lineage>
</organism>
<dbReference type="PANTHER" id="PTHR38591:SF1">
    <property type="entry name" value="BLL1000 PROTEIN"/>
    <property type="match status" value="1"/>
</dbReference>
<reference evidence="2 3" key="1">
    <citation type="submission" date="2015-01" db="EMBL/GenBank/DDBJ databases">
        <title>Vibrio sp. C94 JCM 19241 whole genome shotgun sequence.</title>
        <authorList>
            <person name="Sawabe T."/>
            <person name="Meirelles P."/>
            <person name="Feng G."/>
            <person name="Sayaka M."/>
            <person name="Hattori M."/>
            <person name="Ohkuma M."/>
        </authorList>
    </citation>
    <scope>NUCLEOTIDE SEQUENCE [LARGE SCALE GENOMIC DNA]</scope>
    <source>
        <strain evidence="3">JCM 19241</strain>
    </source>
</reference>
<comment type="caution">
    <text evidence="2">The sequence shown here is derived from an EMBL/GenBank/DDBJ whole genome shotgun (WGS) entry which is preliminary data.</text>
</comment>
<dbReference type="InterPro" id="IPR023374">
    <property type="entry name" value="AttH-like_dom_sf"/>
</dbReference>
<dbReference type="PANTHER" id="PTHR38591">
    <property type="entry name" value="HYDROLASE"/>
    <property type="match status" value="1"/>
</dbReference>
<name>A0A0B8Q4P2_9VIBR</name>
<evidence type="ECO:0000313" key="2">
    <source>
        <dbReference type="EMBL" id="GAM74580.1"/>
    </source>
</evidence>
<dbReference type="Pfam" id="PF07143">
    <property type="entry name" value="CrtC"/>
    <property type="match status" value="1"/>
</dbReference>
<dbReference type="SUPFAM" id="SSF159245">
    <property type="entry name" value="AttH-like"/>
    <property type="match status" value="1"/>
</dbReference>
<dbReference type="STRING" id="1481914.JCM19241_923"/>
<dbReference type="Gene3D" id="2.40.370.10">
    <property type="entry name" value="AttH-like domain"/>
    <property type="match status" value="2"/>
</dbReference>
<feature type="domain" description="AttH" evidence="1">
    <location>
        <begin position="58"/>
        <end position="230"/>
    </location>
</feature>
<gene>
    <name evidence="2" type="ORF">JCM19241_923</name>
</gene>